<evidence type="ECO:0000313" key="2">
    <source>
        <dbReference type="Proteomes" id="UP000515129"/>
    </source>
</evidence>
<keyword evidence="2" id="KW-1185">Reference proteome</keyword>
<dbReference type="AlphaFoldDB" id="A0A6P6NTW2"/>
<dbReference type="OrthoDB" id="10034966at2759"/>
<reference evidence="3" key="1">
    <citation type="submission" date="2025-08" db="UniProtKB">
        <authorList>
            <consortium name="RefSeq"/>
        </authorList>
    </citation>
    <scope>IDENTIFICATION</scope>
    <source>
        <strain evidence="3">Wakin</strain>
        <tissue evidence="3">Muscle</tissue>
    </source>
</reference>
<protein>
    <submittedName>
        <fullName evidence="3">Uncharacterized protein LOC113090870 isoform X1</fullName>
    </submittedName>
</protein>
<sequence length="835" mass="97362">MQKKVSEVTLQMKIYKCSFCDVVKFQLTKFLTHLQVQHNHQADFSVTCDIERCFRRYKTVASYRNHIYRKHRQALQHPLFEKATVFEDNNESEEEVPEDDLLENNQNSFLGIDLETVLLGLRQHVALFILNLQEKHLLPKATQDTIVSSLEFILKFFQQNYFEIIKFHLTKSGFRLEDQEDLDNLLNNQTLIESVFSYIQSDYQLFKYCKEHLHLVEPVKHILGTNSQGKEDTFQYVPIIDVLKTQLEKPDIFESYRRTCEQAPSTDFLSSYTDGELFRESPFFGDPNIVRLHLYTDEYEVVNPLGSKRSVHKLAAFYFMIGNLESNCKSQLRHIHLCLLVRNQFLKKYSYRDILLPLINDLKLLYTQGLQVSVNGQNIILKCALATISADNLSAHSLAGFTCCFSSGRICRFCMINYKDLRSHVNEDDVIIRSSQVHQYHLQALRESSGISKQTYGVVSECPFAELDYFDVTKNFPPDLMHDFLEGVVPLVVTRVIQALHFLHIVSLNQINAELDAFKIGRNERANLPQKLPDSVLKKNTLSGSAAQVWCLFRILPFLIGHYIPEGEVHWDIYLKCRDIGDVILSPTIQKKIIPFLSLQIGEFLSSFQSVFPETFTPKLHFLIHYPQLILKFGPLKQLWCMRFEGKHQYFKRLAHNTCNFKNLSYTLAKRHQLRQCWELTSLDSLRQDNYTEGERVVPFRALPLEIQKGVIGRSEAEDVQGDEKLGVCSSLMTNNVKYCVGDNLIIDLVEEDIPIFMKIVKILRFRGAWMIFGKLRIPITFERHYHAFKLEDQKEWILVQPGEEKEFHPLDTYVHDDTKYITLYHRVQYSRATN</sequence>
<dbReference type="KEGG" id="caua:113090870"/>
<proteinExistence type="predicted"/>
<dbReference type="RefSeq" id="XP_026112257.1">
    <property type="nucleotide sequence ID" value="XM_026256472.1"/>
</dbReference>
<feature type="domain" description="C2H2-type" evidence="1">
    <location>
        <begin position="15"/>
        <end position="38"/>
    </location>
</feature>
<dbReference type="PANTHER" id="PTHR31912">
    <property type="entry name" value="IP13529P"/>
    <property type="match status" value="1"/>
</dbReference>
<organism evidence="2 3">
    <name type="scientific">Carassius auratus</name>
    <name type="common">Goldfish</name>
    <dbReference type="NCBI Taxonomy" id="7957"/>
    <lineage>
        <taxon>Eukaryota</taxon>
        <taxon>Metazoa</taxon>
        <taxon>Chordata</taxon>
        <taxon>Craniata</taxon>
        <taxon>Vertebrata</taxon>
        <taxon>Euteleostomi</taxon>
        <taxon>Actinopterygii</taxon>
        <taxon>Neopterygii</taxon>
        <taxon>Teleostei</taxon>
        <taxon>Ostariophysi</taxon>
        <taxon>Cypriniformes</taxon>
        <taxon>Cyprinidae</taxon>
        <taxon>Cyprininae</taxon>
        <taxon>Carassius</taxon>
    </lineage>
</organism>
<dbReference type="SMART" id="SM00355">
    <property type="entry name" value="ZnF_C2H2"/>
    <property type="match status" value="2"/>
</dbReference>
<evidence type="ECO:0000259" key="1">
    <source>
        <dbReference type="SMART" id="SM00355"/>
    </source>
</evidence>
<dbReference type="InterPro" id="IPR013087">
    <property type="entry name" value="Znf_C2H2_type"/>
</dbReference>
<accession>A0A6P6NTW2</accession>
<evidence type="ECO:0000313" key="3">
    <source>
        <dbReference type="RefSeq" id="XP_026112257.1"/>
    </source>
</evidence>
<feature type="domain" description="C2H2-type" evidence="1">
    <location>
        <begin position="46"/>
        <end position="71"/>
    </location>
</feature>
<name>A0A6P6NTW2_CARAU</name>
<dbReference type="Proteomes" id="UP000515129">
    <property type="component" value="Unplaced"/>
</dbReference>
<dbReference type="PANTHER" id="PTHR31912:SF36">
    <property type="entry name" value="C2H2-TYPE DOMAIN-CONTAINING PROTEIN"/>
    <property type="match status" value="1"/>
</dbReference>
<gene>
    <name evidence="3" type="primary">LOC113090870</name>
</gene>
<dbReference type="GeneID" id="113090870"/>